<gene>
    <name evidence="6" type="ORF">CCACVL1_04396</name>
</gene>
<dbReference type="OrthoDB" id="2135133at2759"/>
<dbReference type="SUPFAM" id="SSF52540">
    <property type="entry name" value="P-loop containing nucleoside triphosphate hydrolases"/>
    <property type="match status" value="1"/>
</dbReference>
<dbReference type="AlphaFoldDB" id="A0A1R3JSU2"/>
<name>A0A1R3JSU2_COCAP</name>
<reference evidence="6 7" key="1">
    <citation type="submission" date="2013-09" db="EMBL/GenBank/DDBJ databases">
        <title>Corchorus capsularis genome sequencing.</title>
        <authorList>
            <person name="Alam M."/>
            <person name="Haque M.S."/>
            <person name="Islam M.S."/>
            <person name="Emdad E.M."/>
            <person name="Islam M.M."/>
            <person name="Ahmed B."/>
            <person name="Halim A."/>
            <person name="Hossen Q.M.M."/>
            <person name="Hossain M.Z."/>
            <person name="Ahmed R."/>
            <person name="Khan M.M."/>
            <person name="Islam R."/>
            <person name="Rashid M.M."/>
            <person name="Khan S.A."/>
            <person name="Rahman M.S."/>
            <person name="Alam M."/>
        </authorList>
    </citation>
    <scope>NUCLEOTIDE SEQUENCE [LARGE SCALE GENOMIC DNA]</scope>
    <source>
        <strain evidence="7">cv. CVL-1</strain>
        <tissue evidence="6">Whole seedling</tissue>
    </source>
</reference>
<dbReference type="InterPro" id="IPR027417">
    <property type="entry name" value="P-loop_NTPase"/>
</dbReference>
<dbReference type="GO" id="GO:0005525">
    <property type="term" value="F:GTP binding"/>
    <property type="evidence" value="ECO:0007669"/>
    <property type="project" value="UniProtKB-KW"/>
</dbReference>
<dbReference type="STRING" id="210143.A0A1R3JSU2"/>
<proteinExistence type="inferred from homology"/>
<dbReference type="PANTHER" id="PTHR10751">
    <property type="entry name" value="GUANYLATE BINDING PROTEIN"/>
    <property type="match status" value="1"/>
</dbReference>
<evidence type="ECO:0000313" key="7">
    <source>
        <dbReference type="Proteomes" id="UP000188268"/>
    </source>
</evidence>
<keyword evidence="1" id="KW-0547">Nucleotide-binding</keyword>
<feature type="compositionally biased region" description="Polar residues" evidence="4">
    <location>
        <begin position="13"/>
        <end position="22"/>
    </location>
</feature>
<dbReference type="PROSITE" id="PS51715">
    <property type="entry name" value="G_GB1_RHD3"/>
    <property type="match status" value="1"/>
</dbReference>
<keyword evidence="2" id="KW-0342">GTP-binding</keyword>
<evidence type="ECO:0000313" key="6">
    <source>
        <dbReference type="EMBL" id="OMO97959.1"/>
    </source>
</evidence>
<protein>
    <recommendedName>
        <fullName evidence="5">GB1/RHD3-type G domain-containing protein</fullName>
    </recommendedName>
</protein>
<evidence type="ECO:0000256" key="4">
    <source>
        <dbReference type="SAM" id="MobiDB-lite"/>
    </source>
</evidence>
<dbReference type="InterPro" id="IPR030386">
    <property type="entry name" value="G_GB1_RHD3_dom"/>
</dbReference>
<evidence type="ECO:0000256" key="1">
    <source>
        <dbReference type="ARBA" id="ARBA00022741"/>
    </source>
</evidence>
<feature type="compositionally biased region" description="Low complexity" evidence="4">
    <location>
        <begin position="23"/>
        <end position="33"/>
    </location>
</feature>
<dbReference type="Gene3D" id="3.40.50.300">
    <property type="entry name" value="P-loop containing nucleotide triphosphate hydrolases"/>
    <property type="match status" value="1"/>
</dbReference>
<sequence length="111" mass="12003">MMKFFGKGKDSSPDVSLQSFGKSVSWSSPSVSPVTGPAIPIRLVCCDEKGKFRMDPEAVAALQFVKGPIGVVLVCGRARQGKSFILNQLLRRSSGSLDVEHLESSVLLFLF</sequence>
<dbReference type="Proteomes" id="UP000188268">
    <property type="component" value="Unassembled WGS sequence"/>
</dbReference>
<evidence type="ECO:0000256" key="2">
    <source>
        <dbReference type="ARBA" id="ARBA00023134"/>
    </source>
</evidence>
<evidence type="ECO:0000259" key="5">
    <source>
        <dbReference type="PROSITE" id="PS51715"/>
    </source>
</evidence>
<evidence type="ECO:0000256" key="3">
    <source>
        <dbReference type="PROSITE-ProRule" id="PRU01052"/>
    </source>
</evidence>
<dbReference type="EMBL" id="AWWV01007162">
    <property type="protein sequence ID" value="OMO97959.1"/>
    <property type="molecule type" value="Genomic_DNA"/>
</dbReference>
<feature type="domain" description="GB1/RHD3-type G" evidence="5">
    <location>
        <begin position="66"/>
        <end position="111"/>
    </location>
</feature>
<organism evidence="6 7">
    <name type="scientific">Corchorus capsularis</name>
    <name type="common">Jute</name>
    <dbReference type="NCBI Taxonomy" id="210143"/>
    <lineage>
        <taxon>Eukaryota</taxon>
        <taxon>Viridiplantae</taxon>
        <taxon>Streptophyta</taxon>
        <taxon>Embryophyta</taxon>
        <taxon>Tracheophyta</taxon>
        <taxon>Spermatophyta</taxon>
        <taxon>Magnoliopsida</taxon>
        <taxon>eudicotyledons</taxon>
        <taxon>Gunneridae</taxon>
        <taxon>Pentapetalae</taxon>
        <taxon>rosids</taxon>
        <taxon>malvids</taxon>
        <taxon>Malvales</taxon>
        <taxon>Malvaceae</taxon>
        <taxon>Grewioideae</taxon>
        <taxon>Apeibeae</taxon>
        <taxon>Corchorus</taxon>
    </lineage>
</organism>
<comment type="similarity">
    <text evidence="3">Belongs to the TRAFAC class dynamin-like GTPase superfamily. GB1/RHD3 GTPase family.</text>
</comment>
<feature type="region of interest" description="Disordered" evidence="4">
    <location>
        <begin position="1"/>
        <end position="33"/>
    </location>
</feature>
<keyword evidence="7" id="KW-1185">Reference proteome</keyword>
<comment type="caution">
    <text evidence="6">The sequence shown here is derived from an EMBL/GenBank/DDBJ whole genome shotgun (WGS) entry which is preliminary data.</text>
</comment>
<dbReference type="InterPro" id="IPR015894">
    <property type="entry name" value="Guanylate-bd_N"/>
</dbReference>
<dbReference type="GO" id="GO:0003924">
    <property type="term" value="F:GTPase activity"/>
    <property type="evidence" value="ECO:0007669"/>
    <property type="project" value="InterPro"/>
</dbReference>
<dbReference type="Pfam" id="PF02263">
    <property type="entry name" value="GBP"/>
    <property type="match status" value="1"/>
</dbReference>
<accession>A0A1R3JSU2</accession>
<dbReference type="Gramene" id="OMO97959">
    <property type="protein sequence ID" value="OMO97959"/>
    <property type="gene ID" value="CCACVL1_04396"/>
</dbReference>